<accession>A0A2P5ID60</accession>
<keyword evidence="2" id="KW-1185">Reference proteome</keyword>
<organism evidence="1 2">
    <name type="scientific">Diaporthe helianthi</name>
    <dbReference type="NCBI Taxonomy" id="158607"/>
    <lineage>
        <taxon>Eukaryota</taxon>
        <taxon>Fungi</taxon>
        <taxon>Dikarya</taxon>
        <taxon>Ascomycota</taxon>
        <taxon>Pezizomycotina</taxon>
        <taxon>Sordariomycetes</taxon>
        <taxon>Sordariomycetidae</taxon>
        <taxon>Diaporthales</taxon>
        <taxon>Diaporthaceae</taxon>
        <taxon>Diaporthe</taxon>
    </lineage>
</organism>
<protein>
    <submittedName>
        <fullName evidence="1">Uncharacterized protein</fullName>
    </submittedName>
</protein>
<comment type="caution">
    <text evidence="1">The sequence shown here is derived from an EMBL/GenBank/DDBJ whole genome shotgun (WGS) entry which is preliminary data.</text>
</comment>
<dbReference type="InParanoid" id="A0A2P5ID60"/>
<dbReference type="AlphaFoldDB" id="A0A2P5ID60"/>
<name>A0A2P5ID60_DIAHE</name>
<evidence type="ECO:0000313" key="1">
    <source>
        <dbReference type="EMBL" id="POS80441.1"/>
    </source>
</evidence>
<sequence>MAMAHYRAMEKLNLILASGSGTAVAVAASAWLASSGHVDDMILEPAAVPQSDNVVIIVHGPSFYPCQAVTVVRLARLVLSTAKRMHGTPATCTSRRWLRHAKRGLIYSSKEVRTPYTAQSYYAQLQHARDWRKQAKLNSIFGPPGKYHEIHEPTLPQSAFEPAIISCHVDESDNNVCALTAGLQAHEESNMVRGMQE</sequence>
<dbReference type="EMBL" id="MAVT02000051">
    <property type="protein sequence ID" value="POS80441.1"/>
    <property type="molecule type" value="Genomic_DNA"/>
</dbReference>
<proteinExistence type="predicted"/>
<dbReference type="Proteomes" id="UP000094444">
    <property type="component" value="Unassembled WGS sequence"/>
</dbReference>
<gene>
    <name evidence="1" type="ORF">DHEL01_v201172</name>
</gene>
<reference evidence="1" key="1">
    <citation type="submission" date="2017-09" db="EMBL/GenBank/DDBJ databases">
        <title>Polyketide synthases of a Diaporthe helianthi virulent isolate.</title>
        <authorList>
            <person name="Baroncelli R."/>
        </authorList>
    </citation>
    <scope>NUCLEOTIDE SEQUENCE [LARGE SCALE GENOMIC DNA]</scope>
    <source>
        <strain evidence="1">7/96</strain>
    </source>
</reference>
<evidence type="ECO:0000313" key="2">
    <source>
        <dbReference type="Proteomes" id="UP000094444"/>
    </source>
</evidence>